<evidence type="ECO:0000256" key="5">
    <source>
        <dbReference type="ARBA" id="ARBA00022692"/>
    </source>
</evidence>
<dbReference type="GO" id="GO:0016020">
    <property type="term" value="C:membrane"/>
    <property type="evidence" value="ECO:0007669"/>
    <property type="project" value="UniProtKB-SubCell"/>
</dbReference>
<dbReference type="OrthoDB" id="1868072at2759"/>
<dbReference type="CDD" id="cd11299">
    <property type="entry name" value="O-FucT_plant"/>
    <property type="match status" value="1"/>
</dbReference>
<evidence type="ECO:0000256" key="2">
    <source>
        <dbReference type="ARBA" id="ARBA00007737"/>
    </source>
</evidence>
<dbReference type="InterPro" id="IPR019378">
    <property type="entry name" value="GDP-Fuc_O-FucTrfase"/>
</dbReference>
<feature type="transmembrane region" description="Helical" evidence="13">
    <location>
        <begin position="145"/>
        <end position="164"/>
    </location>
</feature>
<dbReference type="InterPro" id="IPR024709">
    <property type="entry name" value="FucosylTrfase_pln"/>
</dbReference>
<dbReference type="PANTHER" id="PTHR31933">
    <property type="entry name" value="O-FUCOSYLTRANSFERASE 2-RELATED"/>
    <property type="match status" value="1"/>
</dbReference>
<feature type="compositionally biased region" description="Low complexity" evidence="12">
    <location>
        <begin position="39"/>
        <end position="54"/>
    </location>
</feature>
<comment type="similarity">
    <text evidence="2">Belongs to the glycosyltransferase GT106 family.</text>
</comment>
<gene>
    <name evidence="14" type="ORF">KP509_06G077000</name>
</gene>
<keyword evidence="7 13" id="KW-0472">Membrane</keyword>
<evidence type="ECO:0000256" key="10">
    <source>
        <dbReference type="ARBA" id="ARBA00023277"/>
    </source>
</evidence>
<dbReference type="GO" id="GO:0016757">
    <property type="term" value="F:glycosyltransferase activity"/>
    <property type="evidence" value="ECO:0007669"/>
    <property type="project" value="UniProtKB-KW"/>
</dbReference>
<keyword evidence="15" id="KW-1185">Reference proteome</keyword>
<evidence type="ECO:0000256" key="8">
    <source>
        <dbReference type="ARBA" id="ARBA00023180"/>
    </source>
</evidence>
<feature type="region of interest" description="Disordered" evidence="12">
    <location>
        <begin position="114"/>
        <end position="136"/>
    </location>
</feature>
<accession>A0A8T2UJW9</accession>
<sequence length="703" mass="79514">MASQKRLLLRGDEWPQTDAHFIPREPCSEEEDGDWEKLPSSSSPRSSASSRSPSTPKCSQTTPYNLKPGDSSSSSRAATSRGRYPTLPVSSFSSVDEPKMANVDFSSFPSNTLSRGTYSPLRPHITPGNNIKKTKRKDQSFQRDSFFCMLLFVFLFFLFDWWVLSSLRGATVNEHNGFRFPDYLQGEWRWFPKFNRPLGFMYGRLLGLAAHALAEGEMSVEPRDLWEEPHVDASAWRPCANESHVNLSKTSHSSGYILISANGGLNQQRVAICNGVAVAYLLNATLVLPRFLFSSVWQDESQFGDIYQDDFFIDYLKDHVKIVKQLPVELQSLDLEAIGSLVTDMDVMKEAKPSFYIKYILPKLLHNRVVHFLGFGHRLSFDPIPFEMQRLRCKCNFHALKFIPKIQRAAGLMVMRMREKDRRWGAEFSGEDTNDNGTVSLMKGLHMLVDAENIENSDSKQSGVKYLGLHLRFEIDMVAYSLCEFGGGDAEQQELEAYRKVHFPTLTTYMDNGRLPSAAQLREEGKCPLTPEEAVLMLVALGFKRGTRIFLAGAHIYGGQSRMSAVTSLYPNLVTKEDLLSPKELEPFLNKYSQLAALDFIGCTAADVFAMTDSGSQLASLVSGFRIYFGDGLLPTIRPNKRRLASIFSKNMTIEWEEFSERVRKAVNESKRVLVRPVARSVYRHPRCSECMCIINSTHEKAM</sequence>
<keyword evidence="4" id="KW-0808">Transferase</keyword>
<feature type="compositionally biased region" description="Polar residues" evidence="12">
    <location>
        <begin position="55"/>
        <end position="64"/>
    </location>
</feature>
<keyword evidence="8" id="KW-0325">Glycoprotein</keyword>
<keyword evidence="6 13" id="KW-1133">Transmembrane helix</keyword>
<evidence type="ECO:0000256" key="3">
    <source>
        <dbReference type="ARBA" id="ARBA00022676"/>
    </source>
</evidence>
<protein>
    <recommendedName>
        <fullName evidence="11">O-fucosyltransferase family protein</fullName>
    </recommendedName>
</protein>
<name>A0A8T2UJW9_CERRI</name>
<evidence type="ECO:0000256" key="13">
    <source>
        <dbReference type="SAM" id="Phobius"/>
    </source>
</evidence>
<evidence type="ECO:0000313" key="14">
    <source>
        <dbReference type="EMBL" id="KAH7435722.1"/>
    </source>
</evidence>
<evidence type="ECO:0000256" key="6">
    <source>
        <dbReference type="ARBA" id="ARBA00022989"/>
    </source>
</evidence>
<keyword evidence="10" id="KW-0119">Carbohydrate metabolism</keyword>
<evidence type="ECO:0000256" key="9">
    <source>
        <dbReference type="ARBA" id="ARBA00023253"/>
    </source>
</evidence>
<keyword evidence="9" id="KW-0294">Fucose metabolism</keyword>
<dbReference type="AlphaFoldDB" id="A0A8T2UJW9"/>
<evidence type="ECO:0000256" key="7">
    <source>
        <dbReference type="ARBA" id="ARBA00023136"/>
    </source>
</evidence>
<proteinExistence type="inferred from homology"/>
<dbReference type="InterPro" id="IPR052272">
    <property type="entry name" value="GT106_glycosyltransferase"/>
</dbReference>
<dbReference type="Proteomes" id="UP000825935">
    <property type="component" value="Chromosome 6"/>
</dbReference>
<evidence type="ECO:0000256" key="12">
    <source>
        <dbReference type="SAM" id="MobiDB-lite"/>
    </source>
</evidence>
<comment type="subcellular location">
    <subcellularLocation>
        <location evidence="1">Membrane</location>
        <topology evidence="1">Single-pass membrane protein</topology>
    </subcellularLocation>
</comment>
<feature type="region of interest" description="Disordered" evidence="12">
    <location>
        <begin position="1"/>
        <end position="83"/>
    </location>
</feature>
<keyword evidence="3" id="KW-0328">Glycosyltransferase</keyword>
<comment type="caution">
    <text evidence="14">The sequence shown here is derived from an EMBL/GenBank/DDBJ whole genome shotgun (WGS) entry which is preliminary data.</text>
</comment>
<feature type="compositionally biased region" description="Low complexity" evidence="12">
    <location>
        <begin position="71"/>
        <end position="81"/>
    </location>
</feature>
<evidence type="ECO:0000256" key="1">
    <source>
        <dbReference type="ARBA" id="ARBA00004167"/>
    </source>
</evidence>
<dbReference type="GO" id="GO:0006004">
    <property type="term" value="P:fucose metabolic process"/>
    <property type="evidence" value="ECO:0007669"/>
    <property type="project" value="UniProtKB-KW"/>
</dbReference>
<evidence type="ECO:0000256" key="11">
    <source>
        <dbReference type="ARBA" id="ARBA00030350"/>
    </source>
</evidence>
<dbReference type="PANTHER" id="PTHR31933:SF9">
    <property type="entry name" value="O-FUCOSYLTRANSFERASE 2"/>
    <property type="match status" value="1"/>
</dbReference>
<keyword evidence="5 13" id="KW-0812">Transmembrane</keyword>
<dbReference type="EMBL" id="CM035411">
    <property type="protein sequence ID" value="KAH7435722.1"/>
    <property type="molecule type" value="Genomic_DNA"/>
</dbReference>
<evidence type="ECO:0000256" key="4">
    <source>
        <dbReference type="ARBA" id="ARBA00022679"/>
    </source>
</evidence>
<organism evidence="14 15">
    <name type="scientific">Ceratopteris richardii</name>
    <name type="common">Triangle waterfern</name>
    <dbReference type="NCBI Taxonomy" id="49495"/>
    <lineage>
        <taxon>Eukaryota</taxon>
        <taxon>Viridiplantae</taxon>
        <taxon>Streptophyta</taxon>
        <taxon>Embryophyta</taxon>
        <taxon>Tracheophyta</taxon>
        <taxon>Polypodiopsida</taxon>
        <taxon>Polypodiidae</taxon>
        <taxon>Polypodiales</taxon>
        <taxon>Pteridineae</taxon>
        <taxon>Pteridaceae</taxon>
        <taxon>Parkerioideae</taxon>
        <taxon>Ceratopteris</taxon>
    </lineage>
</organism>
<reference evidence="14" key="1">
    <citation type="submission" date="2021-08" db="EMBL/GenBank/DDBJ databases">
        <title>WGS assembly of Ceratopteris richardii.</title>
        <authorList>
            <person name="Marchant D.B."/>
            <person name="Chen G."/>
            <person name="Jenkins J."/>
            <person name="Shu S."/>
            <person name="Leebens-Mack J."/>
            <person name="Grimwood J."/>
            <person name="Schmutz J."/>
            <person name="Soltis P."/>
            <person name="Soltis D."/>
            <person name="Chen Z.-H."/>
        </authorList>
    </citation>
    <scope>NUCLEOTIDE SEQUENCE</scope>
    <source>
        <strain evidence="14">Whitten #5841</strain>
        <tissue evidence="14">Leaf</tissue>
    </source>
</reference>
<dbReference type="Pfam" id="PF10250">
    <property type="entry name" value="O-FucT"/>
    <property type="match status" value="1"/>
</dbReference>
<evidence type="ECO:0000313" key="15">
    <source>
        <dbReference type="Proteomes" id="UP000825935"/>
    </source>
</evidence>
<dbReference type="OMA" id="RHLVGPF"/>